<keyword evidence="10" id="KW-1185">Reference proteome</keyword>
<dbReference type="GO" id="GO:0016020">
    <property type="term" value="C:membrane"/>
    <property type="evidence" value="ECO:0007669"/>
    <property type="project" value="UniProtKB-SubCell"/>
</dbReference>
<evidence type="ECO:0000256" key="4">
    <source>
        <dbReference type="ARBA" id="ARBA00022970"/>
    </source>
</evidence>
<evidence type="ECO:0000256" key="5">
    <source>
        <dbReference type="ARBA" id="ARBA00022989"/>
    </source>
</evidence>
<comment type="subcellular location">
    <subcellularLocation>
        <location evidence="1">Membrane</location>
        <topology evidence="1">Multi-pass membrane protein</topology>
    </subcellularLocation>
</comment>
<dbReference type="Gene3D" id="1.20.1740.10">
    <property type="entry name" value="Amino acid/polyamine transporter I"/>
    <property type="match status" value="1"/>
</dbReference>
<name>A0A0F4YVR5_RASE3</name>
<dbReference type="InterPro" id="IPR004840">
    <property type="entry name" value="Amino_acid_permease_CS"/>
</dbReference>
<evidence type="ECO:0000256" key="3">
    <source>
        <dbReference type="ARBA" id="ARBA00022692"/>
    </source>
</evidence>
<keyword evidence="2" id="KW-0813">Transport</keyword>
<dbReference type="InterPro" id="IPR050524">
    <property type="entry name" value="APC_YAT"/>
</dbReference>
<feature type="transmembrane region" description="Helical" evidence="7">
    <location>
        <begin position="140"/>
        <end position="162"/>
    </location>
</feature>
<dbReference type="Pfam" id="PF00324">
    <property type="entry name" value="AA_permease"/>
    <property type="match status" value="1"/>
</dbReference>
<dbReference type="STRING" id="1408163.A0A0F4YVR5"/>
<keyword evidence="4" id="KW-0029">Amino-acid transport</keyword>
<evidence type="ECO:0000256" key="7">
    <source>
        <dbReference type="SAM" id="Phobius"/>
    </source>
</evidence>
<reference evidence="9 10" key="1">
    <citation type="submission" date="2015-04" db="EMBL/GenBank/DDBJ databases">
        <authorList>
            <person name="Heijne W.H."/>
            <person name="Fedorova N.D."/>
            <person name="Nierman W.C."/>
            <person name="Vollebregt A.W."/>
            <person name="Zhao Z."/>
            <person name="Wu L."/>
            <person name="Kumar M."/>
            <person name="Stam H."/>
            <person name="van den Berg M.A."/>
            <person name="Pel H.J."/>
        </authorList>
    </citation>
    <scope>NUCLEOTIDE SEQUENCE [LARGE SCALE GENOMIC DNA]</scope>
    <source>
        <strain evidence="9 10">CBS 393.64</strain>
    </source>
</reference>
<feature type="transmembrane region" description="Helical" evidence="7">
    <location>
        <begin position="334"/>
        <end position="353"/>
    </location>
</feature>
<dbReference type="AlphaFoldDB" id="A0A0F4YVR5"/>
<accession>A0A0F4YVR5</accession>
<gene>
    <name evidence="9" type="ORF">T310_3654</name>
</gene>
<feature type="transmembrane region" description="Helical" evidence="7">
    <location>
        <begin position="405"/>
        <end position="427"/>
    </location>
</feature>
<keyword evidence="3 7" id="KW-0812">Transmembrane</keyword>
<feature type="domain" description="Amino acid permease/ SLC12A" evidence="8">
    <location>
        <begin position="53"/>
        <end position="464"/>
    </location>
</feature>
<feature type="transmembrane region" description="Helical" evidence="7">
    <location>
        <begin position="359"/>
        <end position="384"/>
    </location>
</feature>
<evidence type="ECO:0000313" key="10">
    <source>
        <dbReference type="Proteomes" id="UP000053958"/>
    </source>
</evidence>
<keyword evidence="5 7" id="KW-1133">Transmembrane helix</keyword>
<dbReference type="GeneID" id="25316003"/>
<dbReference type="InterPro" id="IPR004841">
    <property type="entry name" value="AA-permease/SLC12A_dom"/>
</dbReference>
<organism evidence="9 10">
    <name type="scientific">Rasamsonia emersonii (strain ATCC 16479 / CBS 393.64 / IMI 116815)</name>
    <dbReference type="NCBI Taxonomy" id="1408163"/>
    <lineage>
        <taxon>Eukaryota</taxon>
        <taxon>Fungi</taxon>
        <taxon>Dikarya</taxon>
        <taxon>Ascomycota</taxon>
        <taxon>Pezizomycotina</taxon>
        <taxon>Eurotiomycetes</taxon>
        <taxon>Eurotiomycetidae</taxon>
        <taxon>Eurotiales</taxon>
        <taxon>Trichocomaceae</taxon>
        <taxon>Rasamsonia</taxon>
    </lineage>
</organism>
<dbReference type="PANTHER" id="PTHR43341:SF26">
    <property type="entry name" value="GENERAL AMINO ACID PERMEASE AGP3"/>
    <property type="match status" value="1"/>
</dbReference>
<sequence>MAENYGKDALTFDTFPSNDGADSRNGVEDVERSTNPYTAPLHRKLKARHLQMIAIGGPAGILISFSLVGIIVFFVMQSLGEMATMIPVTGSFTEYAERFIDDSLAFALGWAYWYLWVTVLANEYTSISLVIGYWTQAVPLWGWMLIFWVVFLGISNLGVLAYGEVEFWLSLAGGIGPQTIGFKYWHNPGAFADSINGVANTFVIAGTLYAGTEMVGITAGESANPRKAVPRAIRQVFWRILFFYIGMMFFIGILIPYNDERLLGKGSKTASSPLTIALTDAGILPAAHLINALIVVSVISAGNSSLYVASRTILFMSRNGKAPRFLGRTNRAGVPWAALIFSNLFACIAFLDVSSGAGVVYSALITLSGVATFIVWSVIGISHIRFREALVAQGQDPSLLPYRAAFYPWGTYAAVAANIFLVFFQGYTAFLSPFSPQNFVINYILLPVFVLFVVVYKFWKKTRWVKLEEMDIWTGRREFPTSEELPDKKPSRWLTKVREIIVG</sequence>
<feature type="transmembrane region" description="Helical" evidence="7">
    <location>
        <begin position="439"/>
        <end position="459"/>
    </location>
</feature>
<feature type="transmembrane region" description="Helical" evidence="7">
    <location>
        <begin position="289"/>
        <end position="314"/>
    </location>
</feature>
<evidence type="ECO:0000313" key="9">
    <source>
        <dbReference type="EMBL" id="KKA22324.1"/>
    </source>
</evidence>
<evidence type="ECO:0000256" key="2">
    <source>
        <dbReference type="ARBA" id="ARBA00022448"/>
    </source>
</evidence>
<dbReference type="Proteomes" id="UP000053958">
    <property type="component" value="Unassembled WGS sequence"/>
</dbReference>
<protein>
    <submittedName>
        <fullName evidence="9">Amino acid permease</fullName>
    </submittedName>
</protein>
<comment type="caution">
    <text evidence="9">The sequence shown here is derived from an EMBL/GenBank/DDBJ whole genome shotgun (WGS) entry which is preliminary data.</text>
</comment>
<feature type="transmembrane region" description="Helical" evidence="7">
    <location>
        <begin position="236"/>
        <end position="257"/>
    </location>
</feature>
<proteinExistence type="predicted"/>
<dbReference type="EMBL" id="LASV01000144">
    <property type="protein sequence ID" value="KKA22324.1"/>
    <property type="molecule type" value="Genomic_DNA"/>
</dbReference>
<evidence type="ECO:0000259" key="8">
    <source>
        <dbReference type="Pfam" id="PF00324"/>
    </source>
</evidence>
<feature type="transmembrane region" description="Helical" evidence="7">
    <location>
        <begin position="52"/>
        <end position="76"/>
    </location>
</feature>
<dbReference type="GO" id="GO:0015171">
    <property type="term" value="F:amino acid transmembrane transporter activity"/>
    <property type="evidence" value="ECO:0007669"/>
    <property type="project" value="TreeGrafter"/>
</dbReference>
<evidence type="ECO:0000256" key="6">
    <source>
        <dbReference type="ARBA" id="ARBA00023136"/>
    </source>
</evidence>
<evidence type="ECO:0000256" key="1">
    <source>
        <dbReference type="ARBA" id="ARBA00004141"/>
    </source>
</evidence>
<dbReference type="PIRSF" id="PIRSF006060">
    <property type="entry name" value="AA_transporter"/>
    <property type="match status" value="1"/>
</dbReference>
<dbReference type="FunFam" id="1.20.1740.10:FF:000001">
    <property type="entry name" value="Amino acid permease"/>
    <property type="match status" value="1"/>
</dbReference>
<keyword evidence="6 7" id="KW-0472">Membrane</keyword>
<dbReference type="OrthoDB" id="3900342at2759"/>
<dbReference type="PROSITE" id="PS00218">
    <property type="entry name" value="AMINO_ACID_PERMEASE_1"/>
    <property type="match status" value="1"/>
</dbReference>
<dbReference type="RefSeq" id="XP_013328936.1">
    <property type="nucleotide sequence ID" value="XM_013473482.1"/>
</dbReference>
<feature type="transmembrane region" description="Helical" evidence="7">
    <location>
        <begin position="112"/>
        <end position="134"/>
    </location>
</feature>
<dbReference type="PANTHER" id="PTHR43341">
    <property type="entry name" value="AMINO ACID PERMEASE"/>
    <property type="match status" value="1"/>
</dbReference>